<name>A0ABY6D4F1_9BACT</name>
<dbReference type="CDD" id="cd09019">
    <property type="entry name" value="galactose_mutarotase_like"/>
    <property type="match status" value="1"/>
</dbReference>
<dbReference type="InterPro" id="IPR014718">
    <property type="entry name" value="GH-type_carb-bd"/>
</dbReference>
<dbReference type="NCBIfam" id="NF008277">
    <property type="entry name" value="PRK11055.1"/>
    <property type="match status" value="1"/>
</dbReference>
<dbReference type="SUPFAM" id="SSF74650">
    <property type="entry name" value="Galactose mutarotase-like"/>
    <property type="match status" value="1"/>
</dbReference>
<dbReference type="PANTHER" id="PTHR10091">
    <property type="entry name" value="ALDOSE-1-EPIMERASE"/>
    <property type="match status" value="1"/>
</dbReference>
<evidence type="ECO:0000256" key="7">
    <source>
        <dbReference type="ARBA" id="ARBA00023277"/>
    </source>
</evidence>
<dbReference type="Proteomes" id="UP001062165">
    <property type="component" value="Chromosome"/>
</dbReference>
<evidence type="ECO:0000313" key="10">
    <source>
        <dbReference type="Proteomes" id="UP001062165"/>
    </source>
</evidence>
<evidence type="ECO:0000256" key="1">
    <source>
        <dbReference type="ARBA" id="ARBA00001913"/>
    </source>
</evidence>
<dbReference type="InterPro" id="IPR047215">
    <property type="entry name" value="Galactose_mutarotase-like"/>
</dbReference>
<keyword evidence="5" id="KW-0106">Calcium</keyword>
<comment type="catalytic activity">
    <reaction evidence="8">
        <text>alpha-D-glucose = beta-D-glucose</text>
        <dbReference type="Rhea" id="RHEA:10264"/>
        <dbReference type="ChEBI" id="CHEBI:15903"/>
        <dbReference type="ChEBI" id="CHEBI:17925"/>
        <dbReference type="EC" id="5.1.3.3"/>
    </reaction>
</comment>
<protein>
    <recommendedName>
        <fullName evidence="8">Aldose 1-epimerase</fullName>
        <ecNumber evidence="8">5.1.3.3</ecNumber>
    </recommendedName>
</protein>
<dbReference type="EC" id="5.1.3.3" evidence="8"/>
<dbReference type="InterPro" id="IPR015443">
    <property type="entry name" value="Aldose_1-epimerase"/>
</dbReference>
<evidence type="ECO:0000256" key="8">
    <source>
        <dbReference type="PIRNR" id="PIRNR005096"/>
    </source>
</evidence>
<dbReference type="Gene3D" id="2.70.98.10">
    <property type="match status" value="1"/>
</dbReference>
<accession>A0ABY6D4F1</accession>
<comment type="pathway">
    <text evidence="2 8">Carbohydrate metabolism; hexose metabolism.</text>
</comment>
<evidence type="ECO:0000256" key="5">
    <source>
        <dbReference type="ARBA" id="ARBA00022837"/>
    </source>
</evidence>
<sequence length="372" mass="41296">MNQLNISFTLIILCISCRQNPEAIKLIDNANFQEVVDEKDVDLYTLKNQSGLTAQITNYGGRVVSLWVPDKNGNFADIVLGYDSLQGYLVSSEIYFGALIGRYGNRINKGQFTLQDSTYSLATNNGDHHLHGGDKGFNNVVWDAIQVSDVELKLHYLSKDGEEGYPGNLDVVVTYKLTDNNELEINYVATTDRATPVNLTHHSFFNLHGAGQGSINDHILQINATKYTPVTDGLIPTGTVEEVLNTPFDFTAPMPIGARVNSNHQQLNYGYGYDHNFILDGEGMKLAATVVDPISMRKMEVFTDEPGLQFYGGNFLSGKEVGKGDLPYEYRTAFCLETQHFPDSPNQDHFPSTILAPGETYTSTCIYKFSVQ</sequence>
<gene>
    <name evidence="9" type="ORF">N7E81_07925</name>
</gene>
<evidence type="ECO:0000313" key="9">
    <source>
        <dbReference type="EMBL" id="UXX81025.1"/>
    </source>
</evidence>
<dbReference type="Pfam" id="PF01263">
    <property type="entry name" value="Aldose_epim"/>
    <property type="match status" value="1"/>
</dbReference>
<organism evidence="9 10">
    <name type="scientific">Reichenbachiella carrageenanivorans</name>
    <dbReference type="NCBI Taxonomy" id="2979869"/>
    <lineage>
        <taxon>Bacteria</taxon>
        <taxon>Pseudomonadati</taxon>
        <taxon>Bacteroidota</taxon>
        <taxon>Cytophagia</taxon>
        <taxon>Cytophagales</taxon>
        <taxon>Reichenbachiellaceae</taxon>
        <taxon>Reichenbachiella</taxon>
    </lineage>
</organism>
<proteinExistence type="inferred from homology"/>
<dbReference type="PIRSF" id="PIRSF005096">
    <property type="entry name" value="GALM"/>
    <property type="match status" value="1"/>
</dbReference>
<evidence type="ECO:0000256" key="3">
    <source>
        <dbReference type="ARBA" id="ARBA00006206"/>
    </source>
</evidence>
<evidence type="ECO:0000256" key="2">
    <source>
        <dbReference type="ARBA" id="ARBA00005028"/>
    </source>
</evidence>
<evidence type="ECO:0000256" key="6">
    <source>
        <dbReference type="ARBA" id="ARBA00023235"/>
    </source>
</evidence>
<reference evidence="9" key="1">
    <citation type="submission" date="2022-10" db="EMBL/GenBank/DDBJ databases">
        <title>Comparative genomics and taxonomic characterization of three novel marine species of genus Reichenbachiella exhibiting antioxidant and polysaccharide degradation activities.</title>
        <authorList>
            <person name="Muhammad N."/>
            <person name="Lee Y.-J."/>
            <person name="Ko J."/>
            <person name="Kim S.-G."/>
        </authorList>
    </citation>
    <scope>NUCLEOTIDE SEQUENCE</scope>
    <source>
        <strain evidence="9">Wsw4-B4</strain>
    </source>
</reference>
<dbReference type="InterPro" id="IPR008183">
    <property type="entry name" value="Aldose_1/G6P_1-epimerase"/>
</dbReference>
<dbReference type="RefSeq" id="WP_263052754.1">
    <property type="nucleotide sequence ID" value="NZ_CP106735.1"/>
</dbReference>
<dbReference type="PANTHER" id="PTHR10091:SF0">
    <property type="entry name" value="GALACTOSE MUTAROTASE"/>
    <property type="match status" value="1"/>
</dbReference>
<comment type="similarity">
    <text evidence="3 8">Belongs to the aldose epimerase family.</text>
</comment>
<keyword evidence="7 8" id="KW-0119">Carbohydrate metabolism</keyword>
<keyword evidence="6 8" id="KW-0413">Isomerase</keyword>
<dbReference type="EMBL" id="CP106735">
    <property type="protein sequence ID" value="UXX81025.1"/>
    <property type="molecule type" value="Genomic_DNA"/>
</dbReference>
<keyword evidence="10" id="KW-1185">Reference proteome</keyword>
<dbReference type="InterPro" id="IPR011013">
    <property type="entry name" value="Gal_mutarotase_sf_dom"/>
</dbReference>
<evidence type="ECO:0000256" key="4">
    <source>
        <dbReference type="ARBA" id="ARBA00011245"/>
    </source>
</evidence>
<comment type="cofactor">
    <cofactor evidence="1">
        <name>Ca(2+)</name>
        <dbReference type="ChEBI" id="CHEBI:29108"/>
    </cofactor>
</comment>
<comment type="subunit">
    <text evidence="4">Monomer.</text>
</comment>